<accession>A0A561WC32</accession>
<keyword evidence="2" id="KW-1185">Reference proteome</keyword>
<protein>
    <submittedName>
        <fullName evidence="1">Uncharacterized protein</fullName>
    </submittedName>
</protein>
<dbReference type="Proteomes" id="UP000320239">
    <property type="component" value="Unassembled WGS sequence"/>
</dbReference>
<comment type="caution">
    <text evidence="1">The sequence shown here is derived from an EMBL/GenBank/DDBJ whole genome shotgun (WGS) entry which is preliminary data.</text>
</comment>
<dbReference type="EMBL" id="VIWY01000003">
    <property type="protein sequence ID" value="TWG21428.1"/>
    <property type="molecule type" value="Genomic_DNA"/>
</dbReference>
<reference evidence="1 2" key="1">
    <citation type="submission" date="2019-06" db="EMBL/GenBank/DDBJ databases">
        <title>Sequencing the genomes of 1000 actinobacteria strains.</title>
        <authorList>
            <person name="Klenk H.-P."/>
        </authorList>
    </citation>
    <scope>NUCLEOTIDE SEQUENCE [LARGE SCALE GENOMIC DNA]</scope>
    <source>
        <strain evidence="1 2">DSM 43866</strain>
    </source>
</reference>
<evidence type="ECO:0000313" key="2">
    <source>
        <dbReference type="Proteomes" id="UP000320239"/>
    </source>
</evidence>
<dbReference type="AlphaFoldDB" id="A0A561WC32"/>
<proteinExistence type="predicted"/>
<sequence length="49" mass="5130">MPEAHAAGKNFRYVRTRLDTAAGRGHAAPGDTCTFGLEPTLDGFAARPG</sequence>
<name>A0A561WC32_ACTTI</name>
<organism evidence="1 2">
    <name type="scientific">Actinoplanes teichomyceticus</name>
    <dbReference type="NCBI Taxonomy" id="1867"/>
    <lineage>
        <taxon>Bacteria</taxon>
        <taxon>Bacillati</taxon>
        <taxon>Actinomycetota</taxon>
        <taxon>Actinomycetes</taxon>
        <taxon>Micromonosporales</taxon>
        <taxon>Micromonosporaceae</taxon>
        <taxon>Actinoplanes</taxon>
    </lineage>
</organism>
<evidence type="ECO:0000313" key="1">
    <source>
        <dbReference type="EMBL" id="TWG21428.1"/>
    </source>
</evidence>
<gene>
    <name evidence="1" type="ORF">FHX34_103967</name>
</gene>
<dbReference type="RefSeq" id="WP_239082688.1">
    <property type="nucleotide sequence ID" value="NZ_BOMX01000154.1"/>
</dbReference>